<evidence type="ECO:0000313" key="2">
    <source>
        <dbReference type="Proteomes" id="UP000555546"/>
    </source>
</evidence>
<gene>
    <name evidence="1" type="ORF">FHS76_002513</name>
</gene>
<sequence length="229" mass="25681">MIFSPYVWGASLNGSAGLFGHSTDVDVPFRDIFDNLDMSFMGEAEITNGTMGFYINGQYVKTSQGENIRDNELDLEMTTTSLAAGAYYRIYEQALQGTTLFGEQRVFAIEPTVGVRWTKMKAELEVDAFSGSREVEWTDPFVGTRIHYDINDRWNIFAEADIGGFGAGTRLSANGQIYLGYRTLVFDIPTTLRFGYRALYQDYRDDDGAGKFKYDVTQHGPVIGMSVTF</sequence>
<dbReference type="Proteomes" id="UP000555546">
    <property type="component" value="Unassembled WGS sequence"/>
</dbReference>
<organism evidence="1 2">
    <name type="scientific">Brucella daejeonensis</name>
    <dbReference type="NCBI Taxonomy" id="659015"/>
    <lineage>
        <taxon>Bacteria</taxon>
        <taxon>Pseudomonadati</taxon>
        <taxon>Pseudomonadota</taxon>
        <taxon>Alphaproteobacteria</taxon>
        <taxon>Hyphomicrobiales</taxon>
        <taxon>Brucellaceae</taxon>
        <taxon>Brucella/Ochrobactrum group</taxon>
        <taxon>Brucella</taxon>
    </lineage>
</organism>
<keyword evidence="2" id="KW-1185">Reference proteome</keyword>
<dbReference type="AlphaFoldDB" id="A0A7W9ELR6"/>
<name>A0A7W9ELR6_9HYPH</name>
<evidence type="ECO:0000313" key="1">
    <source>
        <dbReference type="EMBL" id="MBB5702629.1"/>
    </source>
</evidence>
<accession>A0A7W9ELR6</accession>
<reference evidence="1 2" key="1">
    <citation type="submission" date="2020-08" db="EMBL/GenBank/DDBJ databases">
        <title>Genomic Encyclopedia of Type Strains, Phase IV (KMG-IV): sequencing the most valuable type-strain genomes for metagenomic binning, comparative biology and taxonomic classification.</title>
        <authorList>
            <person name="Goeker M."/>
        </authorList>
    </citation>
    <scope>NUCLEOTIDE SEQUENCE [LARGE SCALE GENOMIC DNA]</scope>
    <source>
        <strain evidence="1 2">DSM 26944</strain>
    </source>
</reference>
<evidence type="ECO:0008006" key="3">
    <source>
        <dbReference type="Google" id="ProtNLM"/>
    </source>
</evidence>
<dbReference type="EMBL" id="JACIJG010000008">
    <property type="protein sequence ID" value="MBB5702629.1"/>
    <property type="molecule type" value="Genomic_DNA"/>
</dbReference>
<proteinExistence type="predicted"/>
<comment type="caution">
    <text evidence="1">The sequence shown here is derived from an EMBL/GenBank/DDBJ whole genome shotgun (WGS) entry which is preliminary data.</text>
</comment>
<protein>
    <recommendedName>
        <fullName evidence="3">Outer membrane protein beta-barrel domain-containing protein</fullName>
    </recommendedName>
</protein>